<dbReference type="InterPro" id="IPR036890">
    <property type="entry name" value="HATPase_C_sf"/>
</dbReference>
<keyword evidence="4" id="KW-0808">Transferase</keyword>
<keyword evidence="8" id="KW-0175">Coiled coil</keyword>
<evidence type="ECO:0000256" key="2">
    <source>
        <dbReference type="ARBA" id="ARBA00012438"/>
    </source>
</evidence>
<organism evidence="11 12">
    <name type="scientific">Algoriphagus hitonicola</name>
    <dbReference type="NCBI Taxonomy" id="435880"/>
    <lineage>
        <taxon>Bacteria</taxon>
        <taxon>Pseudomonadati</taxon>
        <taxon>Bacteroidota</taxon>
        <taxon>Cytophagia</taxon>
        <taxon>Cytophagales</taxon>
        <taxon>Cyclobacteriaceae</taxon>
        <taxon>Algoriphagus</taxon>
    </lineage>
</organism>
<keyword evidence="5" id="KW-0547">Nucleotide-binding</keyword>
<evidence type="ECO:0000313" key="11">
    <source>
        <dbReference type="EMBL" id="SFG21699.1"/>
    </source>
</evidence>
<proteinExistence type="predicted"/>
<evidence type="ECO:0000256" key="9">
    <source>
        <dbReference type="SAM" id="Phobius"/>
    </source>
</evidence>
<feature type="transmembrane region" description="Helical" evidence="9">
    <location>
        <begin position="408"/>
        <end position="428"/>
    </location>
</feature>
<protein>
    <recommendedName>
        <fullName evidence="2">histidine kinase</fullName>
        <ecNumber evidence="2">2.7.13.3</ecNumber>
    </recommendedName>
</protein>
<dbReference type="InterPro" id="IPR019734">
    <property type="entry name" value="TPR_rpt"/>
</dbReference>
<dbReference type="GO" id="GO:0004673">
    <property type="term" value="F:protein histidine kinase activity"/>
    <property type="evidence" value="ECO:0007669"/>
    <property type="project" value="UniProtKB-EC"/>
</dbReference>
<dbReference type="Pfam" id="PF02518">
    <property type="entry name" value="HATPase_c"/>
    <property type="match status" value="1"/>
</dbReference>
<reference evidence="12" key="1">
    <citation type="submission" date="2016-10" db="EMBL/GenBank/DDBJ databases">
        <authorList>
            <person name="Varghese N."/>
            <person name="Submissions S."/>
        </authorList>
    </citation>
    <scope>NUCLEOTIDE SEQUENCE [LARGE SCALE GENOMIC DNA]</scope>
    <source>
        <strain evidence="12">DSM 19315</strain>
    </source>
</reference>
<dbReference type="PANTHER" id="PTHR41523:SF8">
    <property type="entry name" value="ETHYLENE RESPONSE SENSOR PROTEIN"/>
    <property type="match status" value="1"/>
</dbReference>
<sequence length="647" mass="74976">MKRIPLFFFLFVPVLLFAQFFDQKDGRDYQVIFVETDDFGVEYLDEIEQSLAEIKQPELRLRLLNDLGYHYHTRNLRKSLSIINRGLQEAQGLKNDLWLARMQVSQGAILLRMEELDQAEEVLLSAKMKLPEVESWLLLTNLGYVYERRGDLGMAFEYATKTLELGKKYSDQKAMAMAYSDISNLFWKQGKFEKGVEYGLKSIALFEDRGIKDLDFDFTLHVLGNNLVELGRVEEALPYFLRSIAIGTQYGFYNNLSDTYIALTELYRQTEDFKNAEISGKEALKYAELLQNEFMVVRSLHALGRLKNQEGDFESAVVYLDRSIRTATEDFGDLYYLGLIYRDLSEAYEGTKNITASFQAFKKHNELQQQVFNAEADQRIALLQTEMDVNQKESTISLQLERLKRQEIIQIFTLVFTVVMVFFLFFLYRVFVKRKKYSLLLEKQNREKEFLLKEIHHRVKNNLETISSLLALQTAQIENQELQEIMVESQNRVQSMGMIHQNLYQGENLAAIEMKHYFENLGRFIIDSFDASERIRLEVSMKPLELNVDRAIPIGLIVNELITNSLKYAFPDQRVGEISISLEEKNAHLYLRIADDGVGMGSTTQLKGTGFGSQLVQLLTRQLDGKMTLSTQQGTELYFEFKIEQAA</sequence>
<evidence type="ECO:0000256" key="8">
    <source>
        <dbReference type="SAM" id="Coils"/>
    </source>
</evidence>
<keyword evidence="12" id="KW-1185">Reference proteome</keyword>
<dbReference type="SMART" id="SM00387">
    <property type="entry name" value="HATPase_c"/>
    <property type="match status" value="1"/>
</dbReference>
<dbReference type="AlphaFoldDB" id="A0A1I2Q2V7"/>
<evidence type="ECO:0000313" key="12">
    <source>
        <dbReference type="Proteomes" id="UP000199642"/>
    </source>
</evidence>
<dbReference type="InterPro" id="IPR011990">
    <property type="entry name" value="TPR-like_helical_dom_sf"/>
</dbReference>
<dbReference type="InterPro" id="IPR011495">
    <property type="entry name" value="Sig_transdc_His_kin_sub2_dim/P"/>
</dbReference>
<dbReference type="Gene3D" id="1.25.40.10">
    <property type="entry name" value="Tetratricopeptide repeat domain"/>
    <property type="match status" value="2"/>
</dbReference>
<dbReference type="Gene3D" id="3.30.565.10">
    <property type="entry name" value="Histidine kinase-like ATPase, C-terminal domain"/>
    <property type="match status" value="1"/>
</dbReference>
<dbReference type="Proteomes" id="UP000199642">
    <property type="component" value="Unassembled WGS sequence"/>
</dbReference>
<keyword evidence="9" id="KW-0812">Transmembrane</keyword>
<feature type="coiled-coil region" evidence="8">
    <location>
        <begin position="434"/>
        <end position="492"/>
    </location>
</feature>
<dbReference type="RefSeq" id="WP_092788795.1">
    <property type="nucleotide sequence ID" value="NZ_FOPC01000002.1"/>
</dbReference>
<dbReference type="Pfam" id="PF13424">
    <property type="entry name" value="TPR_12"/>
    <property type="match status" value="2"/>
</dbReference>
<evidence type="ECO:0000256" key="6">
    <source>
        <dbReference type="ARBA" id="ARBA00022777"/>
    </source>
</evidence>
<keyword evidence="7" id="KW-0067">ATP-binding</keyword>
<dbReference type="Pfam" id="PF07568">
    <property type="entry name" value="HisKA_2"/>
    <property type="match status" value="1"/>
</dbReference>
<evidence type="ECO:0000256" key="7">
    <source>
        <dbReference type="ARBA" id="ARBA00022840"/>
    </source>
</evidence>
<dbReference type="EC" id="2.7.13.3" evidence="2"/>
<name>A0A1I2Q2V7_9BACT</name>
<dbReference type="Gene3D" id="3.30.450.20">
    <property type="entry name" value="PAS domain"/>
    <property type="match status" value="1"/>
</dbReference>
<dbReference type="PROSITE" id="PS50109">
    <property type="entry name" value="HIS_KIN"/>
    <property type="match status" value="1"/>
</dbReference>
<dbReference type="SMART" id="SM00028">
    <property type="entry name" value="TPR"/>
    <property type="match status" value="6"/>
</dbReference>
<dbReference type="SUPFAM" id="SSF55874">
    <property type="entry name" value="ATPase domain of HSP90 chaperone/DNA topoisomerase II/histidine kinase"/>
    <property type="match status" value="1"/>
</dbReference>
<dbReference type="EMBL" id="FOPC01000002">
    <property type="protein sequence ID" value="SFG21699.1"/>
    <property type="molecule type" value="Genomic_DNA"/>
</dbReference>
<accession>A0A1I2Q2V7</accession>
<dbReference type="SUPFAM" id="SSF48452">
    <property type="entry name" value="TPR-like"/>
    <property type="match status" value="2"/>
</dbReference>
<dbReference type="OrthoDB" id="9767435at2"/>
<dbReference type="STRING" id="435880.SAMN04487988_10256"/>
<evidence type="ECO:0000256" key="1">
    <source>
        <dbReference type="ARBA" id="ARBA00000085"/>
    </source>
</evidence>
<evidence type="ECO:0000259" key="10">
    <source>
        <dbReference type="PROSITE" id="PS50109"/>
    </source>
</evidence>
<evidence type="ECO:0000256" key="5">
    <source>
        <dbReference type="ARBA" id="ARBA00022741"/>
    </source>
</evidence>
<keyword evidence="3" id="KW-0597">Phosphoprotein</keyword>
<feature type="domain" description="Histidine kinase" evidence="10">
    <location>
        <begin position="454"/>
        <end position="645"/>
    </location>
</feature>
<evidence type="ECO:0000256" key="3">
    <source>
        <dbReference type="ARBA" id="ARBA00022553"/>
    </source>
</evidence>
<keyword evidence="9" id="KW-0472">Membrane</keyword>
<evidence type="ECO:0000256" key="4">
    <source>
        <dbReference type="ARBA" id="ARBA00022679"/>
    </source>
</evidence>
<comment type="catalytic activity">
    <reaction evidence="1">
        <text>ATP + protein L-histidine = ADP + protein N-phospho-L-histidine.</text>
        <dbReference type="EC" id="2.7.13.3"/>
    </reaction>
</comment>
<keyword evidence="6 11" id="KW-0418">Kinase</keyword>
<dbReference type="PANTHER" id="PTHR41523">
    <property type="entry name" value="TWO-COMPONENT SYSTEM SENSOR PROTEIN"/>
    <property type="match status" value="1"/>
</dbReference>
<dbReference type="InterPro" id="IPR003594">
    <property type="entry name" value="HATPase_dom"/>
</dbReference>
<dbReference type="GO" id="GO:0005524">
    <property type="term" value="F:ATP binding"/>
    <property type="evidence" value="ECO:0007669"/>
    <property type="project" value="UniProtKB-KW"/>
</dbReference>
<keyword evidence="9" id="KW-1133">Transmembrane helix</keyword>
<gene>
    <name evidence="11" type="ORF">SAMN04487988_10256</name>
</gene>
<dbReference type="InterPro" id="IPR005467">
    <property type="entry name" value="His_kinase_dom"/>
</dbReference>